<organism evidence="7 8">
    <name type="scientific">Rhodnius prolixus</name>
    <name type="common">Triatomid bug</name>
    <dbReference type="NCBI Taxonomy" id="13249"/>
    <lineage>
        <taxon>Eukaryota</taxon>
        <taxon>Metazoa</taxon>
        <taxon>Ecdysozoa</taxon>
        <taxon>Arthropoda</taxon>
        <taxon>Hexapoda</taxon>
        <taxon>Insecta</taxon>
        <taxon>Pterygota</taxon>
        <taxon>Neoptera</taxon>
        <taxon>Paraneoptera</taxon>
        <taxon>Hemiptera</taxon>
        <taxon>Heteroptera</taxon>
        <taxon>Panheteroptera</taxon>
        <taxon>Cimicomorpha</taxon>
        <taxon>Reduviidae</taxon>
        <taxon>Triatominae</taxon>
        <taxon>Rhodnius</taxon>
    </lineage>
</organism>
<dbReference type="eggNOG" id="KOG0059">
    <property type="taxonomic scope" value="Eukaryota"/>
</dbReference>
<dbReference type="InterPro" id="IPR003439">
    <property type="entry name" value="ABC_transporter-like_ATP-bd"/>
</dbReference>
<keyword evidence="2" id="KW-0812">Transmembrane</keyword>
<comment type="subcellular location">
    <subcellularLocation>
        <location evidence="1">Membrane</location>
        <topology evidence="1">Multi-pass membrane protein</topology>
    </subcellularLocation>
</comment>
<dbReference type="Gene3D" id="3.40.50.300">
    <property type="entry name" value="P-loop containing nucleotide triphosphate hydrolases"/>
    <property type="match status" value="1"/>
</dbReference>
<evidence type="ECO:0000256" key="5">
    <source>
        <dbReference type="ARBA" id="ARBA00022989"/>
    </source>
</evidence>
<dbReference type="InterPro" id="IPR013525">
    <property type="entry name" value="ABC2_TM"/>
</dbReference>
<dbReference type="EMBL" id="ACPB03015772">
    <property type="status" value="NOT_ANNOTATED_CDS"/>
    <property type="molecule type" value="Genomic_DNA"/>
</dbReference>
<dbReference type="InterPro" id="IPR027417">
    <property type="entry name" value="P-loop_NTPase"/>
</dbReference>
<evidence type="ECO:0000256" key="3">
    <source>
        <dbReference type="ARBA" id="ARBA00022741"/>
    </source>
</evidence>
<name>T1HVF7_RHOPR</name>
<dbReference type="HOGENOM" id="CLU_014367_1_0_1"/>
<dbReference type="STRING" id="13249.T1HVF7"/>
<dbReference type="Pfam" id="PF00005">
    <property type="entry name" value="ABC_tran"/>
    <property type="match status" value="1"/>
</dbReference>
<dbReference type="GO" id="GO:0140359">
    <property type="term" value="F:ABC-type transporter activity"/>
    <property type="evidence" value="ECO:0007669"/>
    <property type="project" value="InterPro"/>
</dbReference>
<dbReference type="PANTHER" id="PTHR43038:SF3">
    <property type="entry name" value="ABC TRANSPORTER G FAMILY MEMBER 20 ISOFORM X1"/>
    <property type="match status" value="1"/>
</dbReference>
<evidence type="ECO:0000313" key="8">
    <source>
        <dbReference type="Proteomes" id="UP000015103"/>
    </source>
</evidence>
<dbReference type="SUPFAM" id="SSF52540">
    <property type="entry name" value="P-loop containing nucleoside triphosphate hydrolases"/>
    <property type="match status" value="1"/>
</dbReference>
<dbReference type="InterPro" id="IPR003593">
    <property type="entry name" value="AAA+_ATPase"/>
</dbReference>
<accession>T1HVF7</accession>
<evidence type="ECO:0000256" key="4">
    <source>
        <dbReference type="ARBA" id="ARBA00022840"/>
    </source>
</evidence>
<dbReference type="PANTHER" id="PTHR43038">
    <property type="entry name" value="ATP-BINDING CASSETTE, SUB-FAMILY H, MEMBER 1"/>
    <property type="match status" value="1"/>
</dbReference>
<evidence type="ECO:0000256" key="2">
    <source>
        <dbReference type="ARBA" id="ARBA00022692"/>
    </source>
</evidence>
<dbReference type="InterPro" id="IPR017871">
    <property type="entry name" value="ABC_transporter-like_CS"/>
</dbReference>
<evidence type="ECO:0000256" key="1">
    <source>
        <dbReference type="ARBA" id="ARBA00004141"/>
    </source>
</evidence>
<keyword evidence="5" id="KW-1133">Transmembrane helix</keyword>
<dbReference type="GO" id="GO:0005524">
    <property type="term" value="F:ATP binding"/>
    <property type="evidence" value="ECO:0007669"/>
    <property type="project" value="UniProtKB-KW"/>
</dbReference>
<keyword evidence="8" id="KW-1185">Reference proteome</keyword>
<reference evidence="7" key="1">
    <citation type="submission" date="2015-05" db="UniProtKB">
        <authorList>
            <consortium name="EnsemblMetazoa"/>
        </authorList>
    </citation>
    <scope>IDENTIFICATION</scope>
</reference>
<evidence type="ECO:0000256" key="6">
    <source>
        <dbReference type="ARBA" id="ARBA00023136"/>
    </source>
</evidence>
<keyword evidence="3" id="KW-0547">Nucleotide-binding</keyword>
<proteinExistence type="predicted"/>
<dbReference type="Pfam" id="PF12698">
    <property type="entry name" value="ABC2_membrane_3"/>
    <property type="match status" value="1"/>
</dbReference>
<keyword evidence="4" id="KW-0067">ATP-binding</keyword>
<dbReference type="Proteomes" id="UP000015103">
    <property type="component" value="Unassembled WGS sequence"/>
</dbReference>
<keyword evidence="6" id="KW-0472">Membrane</keyword>
<dbReference type="EnsemblMetazoa" id="RPRC008027-RA">
    <property type="protein sequence ID" value="RPRC008027-PA"/>
    <property type="gene ID" value="RPRC008027"/>
</dbReference>
<dbReference type="GO" id="GO:0016020">
    <property type="term" value="C:membrane"/>
    <property type="evidence" value="ECO:0007669"/>
    <property type="project" value="UniProtKB-SubCell"/>
</dbReference>
<dbReference type="VEuPathDB" id="VectorBase:RPRC008027"/>
<protein>
    <submittedName>
        <fullName evidence="7">ABC transporter domain-containing protein</fullName>
    </submittedName>
</protein>
<dbReference type="AlphaFoldDB" id="T1HVF7"/>
<sequence>YGLLGPSGCGKTVLLGCILGMRTLSRGQISLAVNHRRNVGYMPQEVALFKEFTIKEIFIFYGRLFGMNVPAVRKRVEDYGEVLGLPDWEHSIGSLSGGEQRRVSFAVTLLHDPELLVLDEPTVGVDSILSLRIWKYLLKLSSAGKTIIITTHYVEEARHAHCIGMMRAGVLLCEDAPEKVMNQSASLEDAFLELMFTTHWSVPCTSSIYNSIKIQFSVYLGQKLRFHGDNQVKYKHYKVPIPLIVRLASLRDDTSMLQNSTLLISKPINETLPSVPLQNEDKFNKDRFIAQLIKNILWMKRNTMIMTFLLILPAMQSFFYCISFGQNPANLKIVMYSEELPLHAGYEYCRQVAQNNASYYNCSLHMPLSCDFIHRLNKSFDVVSEYNLEAAKLRVVHNQAWAYIYLQSNFSSSLIERVHDLLSPKDDIIDSSIAYVTMDMSNYVIANFLQKQLVDLYNEFKIELLKSCNILVRLGEIPLKFEEPVYGNNNPVYAHSGLPGFFCSFCFYFTMIFTSGAIMMEKLVGLLDRSMAAGMTYFEVVGAHLAVQFLLITAQKAVMLLIFYVCFDNPFVGSLSLVIALLFCIEAVGVAYGFLLTEVFSSDRLVTYGGIGATLAVFSLGGIIWPIEGAHIVIRSWVWAFPVAPAVESYKVISSKGYSLIHPQVYSGFLSCIVWVILITSITILIAKSNKL</sequence>
<dbReference type="SMART" id="SM00382">
    <property type="entry name" value="AAA"/>
    <property type="match status" value="1"/>
</dbReference>
<dbReference type="InParanoid" id="T1HVF7"/>
<dbReference type="OMA" id="YCISFGQ"/>
<dbReference type="PROSITE" id="PS50893">
    <property type="entry name" value="ABC_TRANSPORTER_2"/>
    <property type="match status" value="1"/>
</dbReference>
<dbReference type="GO" id="GO:0016887">
    <property type="term" value="F:ATP hydrolysis activity"/>
    <property type="evidence" value="ECO:0007669"/>
    <property type="project" value="InterPro"/>
</dbReference>
<evidence type="ECO:0000313" key="7">
    <source>
        <dbReference type="EnsemblMetazoa" id="RPRC008027-PA"/>
    </source>
</evidence>
<dbReference type="PROSITE" id="PS00211">
    <property type="entry name" value="ABC_TRANSPORTER_1"/>
    <property type="match status" value="1"/>
</dbReference>